<accession>A0A2W1JR35</accession>
<dbReference type="InterPro" id="IPR004304">
    <property type="entry name" value="FmdA_AmdA"/>
</dbReference>
<keyword evidence="2" id="KW-1185">Reference proteome</keyword>
<protein>
    <submittedName>
        <fullName evidence="1">Formamidase</fullName>
        <ecNumber evidence="1">3.5.1.49</ecNumber>
    </submittedName>
</protein>
<dbReference type="Gene3D" id="2.60.120.580">
    <property type="entry name" value="Acetamidase/Formamidase-like domains"/>
    <property type="match status" value="2"/>
</dbReference>
<dbReference type="Gene3D" id="3.10.28.20">
    <property type="entry name" value="Acetamidase/Formamidase-like domains"/>
    <property type="match status" value="1"/>
</dbReference>
<dbReference type="PANTHER" id="PTHR31891:SF1">
    <property type="entry name" value="FORMAMIDASE C869.04-RELATED"/>
    <property type="match status" value="1"/>
</dbReference>
<proteinExistence type="predicted"/>
<gene>
    <name evidence="1" type="primary">fmdA_2</name>
    <name evidence="1" type="ORF">C1752_01541</name>
</gene>
<sequence length="348" mass="37918">MAADSIRDAGHFHILKATPQSCFWGFFDRDLPSVLTIDSGDIVYVEALTHRAGDAPDVMMDEGIAAVYSQITDRGPGGHLMTGPIKVNGAQSGDTLMVRVLKTEPRLPYGSNLAARWGYLYDAFKKERITIYKLDLNAGLAYPEFGFDLQGDALCNKPGLIYPPDSARQPFQAKVAVPMRPHFGVMGVAPAARGRVSSVPPGAFGGNIDNWRLGAGATMYYPICNEGANFFVGDPHMAQGDAELSGTAIEASMNAYLQIFVIHDFPISNPILETDAYWITHGFDEDLNHAMRQSAEEMLDFLVNKRGISADEAYSLMSVAVDFGITQVVDTKRGCHAALPKDLFTMDL</sequence>
<dbReference type="PANTHER" id="PTHR31891">
    <property type="entry name" value="FORMAMIDASE C869.04-RELATED"/>
    <property type="match status" value="1"/>
</dbReference>
<dbReference type="SUPFAM" id="SSF141130">
    <property type="entry name" value="Acetamidase/Formamidase-like"/>
    <property type="match status" value="1"/>
</dbReference>
<dbReference type="AlphaFoldDB" id="A0A2W1JR35"/>
<dbReference type="Pfam" id="PF03069">
    <property type="entry name" value="FmdA_AmdA"/>
    <property type="match status" value="1"/>
</dbReference>
<dbReference type="RefSeq" id="WP_110985520.1">
    <property type="nucleotide sequence ID" value="NZ_CAWNWM010000004.1"/>
</dbReference>
<dbReference type="Proteomes" id="UP000248857">
    <property type="component" value="Unassembled WGS sequence"/>
</dbReference>
<evidence type="ECO:0000313" key="1">
    <source>
        <dbReference type="EMBL" id="PZD73805.1"/>
    </source>
</evidence>
<evidence type="ECO:0000313" key="2">
    <source>
        <dbReference type="Proteomes" id="UP000248857"/>
    </source>
</evidence>
<dbReference type="OrthoDB" id="9811740at2"/>
<comment type="caution">
    <text evidence="1">The sequence shown here is derived from an EMBL/GenBank/DDBJ whole genome shotgun (WGS) entry which is preliminary data.</text>
</comment>
<dbReference type="EMBL" id="PQWO01000004">
    <property type="protein sequence ID" value="PZD73805.1"/>
    <property type="molecule type" value="Genomic_DNA"/>
</dbReference>
<reference evidence="1 2" key="1">
    <citation type="journal article" date="2018" name="Sci. Rep.">
        <title>A novel species of the marine cyanobacterium Acaryochloris with a unique pigment content and lifestyle.</title>
        <authorList>
            <person name="Partensky F."/>
            <person name="Six C."/>
            <person name="Ratin M."/>
            <person name="Garczarek L."/>
            <person name="Vaulot D."/>
            <person name="Probert I."/>
            <person name="Calteau A."/>
            <person name="Gourvil P."/>
            <person name="Marie D."/>
            <person name="Grebert T."/>
            <person name="Bouchier C."/>
            <person name="Le Panse S."/>
            <person name="Gachenot M."/>
            <person name="Rodriguez F."/>
            <person name="Garrido J.L."/>
        </authorList>
    </citation>
    <scope>NUCLEOTIDE SEQUENCE [LARGE SCALE GENOMIC DNA]</scope>
    <source>
        <strain evidence="1 2">RCC1774</strain>
    </source>
</reference>
<dbReference type="EC" id="3.5.1.49" evidence="1"/>
<organism evidence="1 2">
    <name type="scientific">Acaryochloris thomasi RCC1774</name>
    <dbReference type="NCBI Taxonomy" id="1764569"/>
    <lineage>
        <taxon>Bacteria</taxon>
        <taxon>Bacillati</taxon>
        <taxon>Cyanobacteriota</taxon>
        <taxon>Cyanophyceae</taxon>
        <taxon>Acaryochloridales</taxon>
        <taxon>Acaryochloridaceae</taxon>
        <taxon>Acaryochloris</taxon>
        <taxon>Acaryochloris thomasi</taxon>
    </lineage>
</organism>
<dbReference type="GO" id="GO:0004328">
    <property type="term" value="F:formamidase activity"/>
    <property type="evidence" value="ECO:0007669"/>
    <property type="project" value="UniProtKB-EC"/>
</dbReference>
<name>A0A2W1JR35_9CYAN</name>
<keyword evidence="1" id="KW-0378">Hydrolase</keyword>